<dbReference type="RefSeq" id="WP_117142990.1">
    <property type="nucleotide sequence ID" value="NZ_CAKXKJ010000013.1"/>
</dbReference>
<evidence type="ECO:0000256" key="5">
    <source>
        <dbReference type="SAM" id="Phobius"/>
    </source>
</evidence>
<evidence type="ECO:0000256" key="3">
    <source>
        <dbReference type="ARBA" id="ARBA00022989"/>
    </source>
</evidence>
<dbReference type="Proteomes" id="UP000260649">
    <property type="component" value="Unassembled WGS sequence"/>
</dbReference>
<dbReference type="EMBL" id="QQRQ01000043">
    <property type="protein sequence ID" value="RFT05604.1"/>
    <property type="molecule type" value="Genomic_DNA"/>
</dbReference>
<evidence type="ECO:0000256" key="1">
    <source>
        <dbReference type="ARBA" id="ARBA00004141"/>
    </source>
</evidence>
<feature type="transmembrane region" description="Helical" evidence="5">
    <location>
        <begin position="227"/>
        <end position="244"/>
    </location>
</feature>
<reference evidence="7 8" key="1">
    <citation type="submission" date="2018-07" db="EMBL/GenBank/DDBJ databases">
        <title>GABA Modulating Bacteria of the Human Gut Microbiota.</title>
        <authorList>
            <person name="Strandwitz P."/>
            <person name="Kim K.H."/>
            <person name="Terekhova D."/>
            <person name="Liu J.K."/>
            <person name="Sharma A."/>
            <person name="Levering J."/>
            <person name="Mcdonald D."/>
            <person name="Dietrich D."/>
            <person name="Ramadhar T.R."/>
            <person name="Lekbua A."/>
            <person name="Mroue N."/>
            <person name="Liston C."/>
            <person name="Stewart E.J."/>
            <person name="Dubin M.J."/>
            <person name="Zengler K."/>
            <person name="Knight R."/>
            <person name="Gilbert J.A."/>
            <person name="Clardy J."/>
            <person name="Lewis K."/>
        </authorList>
    </citation>
    <scope>NUCLEOTIDE SEQUENCE [LARGE SCALE GENOMIC DNA]</scope>
    <source>
        <strain evidence="7 8">KLE1738</strain>
    </source>
</reference>
<evidence type="ECO:0000256" key="2">
    <source>
        <dbReference type="ARBA" id="ARBA00022692"/>
    </source>
</evidence>
<feature type="transmembrane region" description="Helical" evidence="5">
    <location>
        <begin position="155"/>
        <end position="175"/>
    </location>
</feature>
<dbReference type="GO" id="GO:0016020">
    <property type="term" value="C:membrane"/>
    <property type="evidence" value="ECO:0007669"/>
    <property type="project" value="UniProtKB-SubCell"/>
</dbReference>
<feature type="transmembrane region" description="Helical" evidence="5">
    <location>
        <begin position="58"/>
        <end position="74"/>
    </location>
</feature>
<gene>
    <name evidence="7" type="ORF">DV520_11795</name>
</gene>
<protein>
    <submittedName>
        <fullName evidence="7">FUSC family protein</fullName>
    </submittedName>
</protein>
<evidence type="ECO:0000313" key="8">
    <source>
        <dbReference type="Proteomes" id="UP000260649"/>
    </source>
</evidence>
<dbReference type="Pfam" id="PF13515">
    <property type="entry name" value="FUSC_2"/>
    <property type="match status" value="1"/>
</dbReference>
<keyword evidence="8" id="KW-1185">Reference proteome</keyword>
<comment type="caution">
    <text evidence="7">The sequence shown here is derived from an EMBL/GenBank/DDBJ whole genome shotgun (WGS) entry which is preliminary data.</text>
</comment>
<keyword evidence="2 5" id="KW-0812">Transmembrane</keyword>
<accession>A0A3E2B0S2</accession>
<feature type="domain" description="Integral membrane bound transporter" evidence="6">
    <location>
        <begin position="214"/>
        <end position="333"/>
    </location>
</feature>
<feature type="transmembrane region" description="Helical" evidence="5">
    <location>
        <begin position="256"/>
        <end position="283"/>
    </location>
</feature>
<evidence type="ECO:0000313" key="7">
    <source>
        <dbReference type="EMBL" id="RFT05604.1"/>
    </source>
</evidence>
<feature type="transmembrane region" description="Helical" evidence="5">
    <location>
        <begin position="31"/>
        <end position="52"/>
    </location>
</feature>
<organism evidence="7 8">
    <name type="scientific">Evtepia gabavorous</name>
    <dbReference type="NCBI Taxonomy" id="2211183"/>
    <lineage>
        <taxon>Bacteria</taxon>
        <taxon>Bacillati</taxon>
        <taxon>Bacillota</taxon>
        <taxon>Clostridia</taxon>
        <taxon>Eubacteriales</taxon>
        <taxon>Evtepia</taxon>
    </lineage>
</organism>
<name>A0A3E2B0S2_9FIRM</name>
<keyword evidence="3 5" id="KW-1133">Transmembrane helix</keyword>
<dbReference type="OrthoDB" id="3251843at2"/>
<sequence>MTFYQELQLNQAGSKLMIQEAVGRRAKAWHLLVYLVKILLTMVFCVAFVTLYGWVFGAENNIVGVVVLLCLMVFRQADLGMRRGQSLLALGLVFLVLAFGPRLANLAELGGELAVHGLSLLVILVLGCHNVGMGNHLTLVLGYLLLYGYDVEAAAFPSRLAALAVGCGLTLLVYARNHRADPYWEGIPAVLRAWSLGEARSRWQLKAAFGVATALVLAHGLGFPRPMWMGIAAMSVLLPSRQAIPGRVKGRIWGNLAGGAGFCLLYCLLPGSLLPYLGIFGGIGVGLSATYGWQAVFNSLGAMSIMVGTLGLPGVVLFRVGNNALGALYAWAVDRLAGPAWRVLRRAAS</sequence>
<dbReference type="AlphaFoldDB" id="A0A3E2B0S2"/>
<dbReference type="InterPro" id="IPR049453">
    <property type="entry name" value="Memb_transporter_dom"/>
</dbReference>
<keyword evidence="4 5" id="KW-0472">Membrane</keyword>
<feature type="transmembrane region" description="Helical" evidence="5">
    <location>
        <begin position="295"/>
        <end position="318"/>
    </location>
</feature>
<evidence type="ECO:0000259" key="6">
    <source>
        <dbReference type="Pfam" id="PF13515"/>
    </source>
</evidence>
<comment type="subcellular location">
    <subcellularLocation>
        <location evidence="1">Membrane</location>
        <topology evidence="1">Multi-pass membrane protein</topology>
    </subcellularLocation>
</comment>
<proteinExistence type="predicted"/>
<dbReference type="GeneID" id="97996414"/>
<evidence type="ECO:0000256" key="4">
    <source>
        <dbReference type="ARBA" id="ARBA00023136"/>
    </source>
</evidence>
<feature type="transmembrane region" description="Helical" evidence="5">
    <location>
        <begin position="86"/>
        <end position="103"/>
    </location>
</feature>